<dbReference type="GeneID" id="76462201"/>
<name>A1WPJ2_VEREI</name>
<dbReference type="STRING" id="391735.Veis_3840"/>
<dbReference type="InterPro" id="IPR032710">
    <property type="entry name" value="NTF2-like_dom_sf"/>
</dbReference>
<dbReference type="KEGG" id="vei:Veis_3840"/>
<dbReference type="InterPro" id="IPR037401">
    <property type="entry name" value="SnoaL-like"/>
</dbReference>
<protein>
    <recommendedName>
        <fullName evidence="1">SnoaL-like domain-containing protein</fullName>
    </recommendedName>
</protein>
<reference evidence="3" key="1">
    <citation type="submission" date="2006-12" db="EMBL/GenBank/DDBJ databases">
        <title>Complete sequence of chromosome 1 of Verminephrobacter eiseniae EF01-2.</title>
        <authorList>
            <person name="Copeland A."/>
            <person name="Lucas S."/>
            <person name="Lapidus A."/>
            <person name="Barry K."/>
            <person name="Detter J.C."/>
            <person name="Glavina del Rio T."/>
            <person name="Dalin E."/>
            <person name="Tice H."/>
            <person name="Pitluck S."/>
            <person name="Chertkov O."/>
            <person name="Brettin T."/>
            <person name="Bruce D."/>
            <person name="Han C."/>
            <person name="Tapia R."/>
            <person name="Gilna P."/>
            <person name="Schmutz J."/>
            <person name="Larimer F."/>
            <person name="Land M."/>
            <person name="Hauser L."/>
            <person name="Kyrpides N."/>
            <person name="Kim E."/>
            <person name="Stahl D."/>
            <person name="Richardson P."/>
        </authorList>
    </citation>
    <scope>NUCLEOTIDE SEQUENCE [LARGE SCALE GENOMIC DNA]</scope>
    <source>
        <strain evidence="3">EF01-2</strain>
    </source>
</reference>
<organism evidence="2 3">
    <name type="scientific">Verminephrobacter eiseniae (strain EF01-2)</name>
    <dbReference type="NCBI Taxonomy" id="391735"/>
    <lineage>
        <taxon>Bacteria</taxon>
        <taxon>Pseudomonadati</taxon>
        <taxon>Pseudomonadota</taxon>
        <taxon>Betaproteobacteria</taxon>
        <taxon>Burkholderiales</taxon>
        <taxon>Comamonadaceae</taxon>
        <taxon>Verminephrobacter</taxon>
    </lineage>
</organism>
<evidence type="ECO:0000313" key="3">
    <source>
        <dbReference type="Proteomes" id="UP000000374"/>
    </source>
</evidence>
<sequence length="170" mass="18939">MTDQAFEQLLLRFTAAAEAGDGQAFAACFTPDGIYHDYIYGDHQGHADIAHMLVNLFRRDAGPDYRWEMRDPVCNGRIGYAWSLSSFTSQVPEFAGRSVVIDGMSRFGLRDGLICDYSESVNGGVAMAQLGVAAPRIEKVLQRWAKQLRERPAVQAYLQRPKGRWPGPAQ</sequence>
<dbReference type="Proteomes" id="UP000000374">
    <property type="component" value="Chromosome"/>
</dbReference>
<feature type="domain" description="SnoaL-like" evidence="1">
    <location>
        <begin position="12"/>
        <end position="116"/>
    </location>
</feature>
<keyword evidence="3" id="KW-1185">Reference proteome</keyword>
<dbReference type="RefSeq" id="WP_011811537.1">
    <property type="nucleotide sequence ID" value="NC_008786.1"/>
</dbReference>
<dbReference type="HOGENOM" id="CLU_1575181_0_0_4"/>
<evidence type="ECO:0000259" key="1">
    <source>
        <dbReference type="Pfam" id="PF12680"/>
    </source>
</evidence>
<dbReference type="Gene3D" id="3.10.450.50">
    <property type="match status" value="1"/>
</dbReference>
<dbReference type="eggNOG" id="COG3631">
    <property type="taxonomic scope" value="Bacteria"/>
</dbReference>
<dbReference type="OrthoDB" id="8896638at2"/>
<dbReference type="Pfam" id="PF12680">
    <property type="entry name" value="SnoaL_2"/>
    <property type="match status" value="1"/>
</dbReference>
<evidence type="ECO:0000313" key="2">
    <source>
        <dbReference type="EMBL" id="ABM59549.1"/>
    </source>
</evidence>
<proteinExistence type="predicted"/>
<dbReference type="EMBL" id="CP000542">
    <property type="protein sequence ID" value="ABM59549.1"/>
    <property type="molecule type" value="Genomic_DNA"/>
</dbReference>
<gene>
    <name evidence="2" type="ordered locus">Veis_3840</name>
</gene>
<dbReference type="AlphaFoldDB" id="A1WPJ2"/>
<dbReference type="SUPFAM" id="SSF54427">
    <property type="entry name" value="NTF2-like"/>
    <property type="match status" value="1"/>
</dbReference>
<accession>A1WPJ2</accession>